<dbReference type="NCBIfam" id="NF005559">
    <property type="entry name" value="PRK07231.1"/>
    <property type="match status" value="1"/>
</dbReference>
<feature type="domain" description="Flavin reductase like" evidence="4">
    <location>
        <begin position="311"/>
        <end position="453"/>
    </location>
</feature>
<dbReference type="Pfam" id="PF01613">
    <property type="entry name" value="Flavin_Reduct"/>
    <property type="match status" value="1"/>
</dbReference>
<dbReference type="InterPro" id="IPR012349">
    <property type="entry name" value="Split_barrel_FMN-bd"/>
</dbReference>
<dbReference type="SUPFAM" id="SSF50475">
    <property type="entry name" value="FMN-binding split barrel"/>
    <property type="match status" value="1"/>
</dbReference>
<reference evidence="5 6" key="1">
    <citation type="submission" date="2020-07" db="EMBL/GenBank/DDBJ databases">
        <title>Mycobacterium kansasii (former subtype) with zoonotic potential isolated from diseased indoor pet cat, Japan.</title>
        <authorList>
            <person name="Fukano H."/>
            <person name="Terazono T."/>
            <person name="Hoshino Y."/>
        </authorList>
    </citation>
    <scope>NUCLEOTIDE SEQUENCE [LARGE SCALE GENOMIC DNA]</scope>
    <source>
        <strain evidence="5 6">Kuro-I</strain>
    </source>
</reference>
<dbReference type="CDD" id="cd05233">
    <property type="entry name" value="SDR_c"/>
    <property type="match status" value="1"/>
</dbReference>
<dbReference type="FunFam" id="3.40.50.720:FF:000084">
    <property type="entry name" value="Short-chain dehydrogenase reductase"/>
    <property type="match status" value="1"/>
</dbReference>
<dbReference type="Gene3D" id="2.30.110.10">
    <property type="entry name" value="Electron Transport, Fmn-binding Protein, Chain A"/>
    <property type="match status" value="1"/>
</dbReference>
<keyword evidence="2" id="KW-0560">Oxidoreductase</keyword>
<dbReference type="Proteomes" id="UP000516380">
    <property type="component" value="Chromosome"/>
</dbReference>
<dbReference type="GO" id="GO:0010181">
    <property type="term" value="F:FMN binding"/>
    <property type="evidence" value="ECO:0007669"/>
    <property type="project" value="InterPro"/>
</dbReference>
<dbReference type="GO" id="GO:0016646">
    <property type="term" value="F:oxidoreductase activity, acting on the CH-NH group of donors, NAD or NADP as acceptor"/>
    <property type="evidence" value="ECO:0007669"/>
    <property type="project" value="UniProtKB-ARBA"/>
</dbReference>
<dbReference type="PANTHER" id="PTHR42760">
    <property type="entry name" value="SHORT-CHAIN DEHYDROGENASES/REDUCTASES FAMILY MEMBER"/>
    <property type="match status" value="1"/>
</dbReference>
<comment type="similarity">
    <text evidence="1">Belongs to the short-chain dehydrogenases/reductases (SDR) family.</text>
</comment>
<evidence type="ECO:0000313" key="6">
    <source>
        <dbReference type="Proteomes" id="UP000516380"/>
    </source>
</evidence>
<evidence type="ECO:0000313" key="5">
    <source>
        <dbReference type="EMBL" id="BCI88458.1"/>
    </source>
</evidence>
<gene>
    <name evidence="5" type="ORF">NIIDMKKI_36640</name>
</gene>
<evidence type="ECO:0000256" key="3">
    <source>
        <dbReference type="SAM" id="MobiDB-lite"/>
    </source>
</evidence>
<dbReference type="InterPro" id="IPR002563">
    <property type="entry name" value="Flavin_Rdtase-like_dom"/>
</dbReference>
<evidence type="ECO:0000259" key="4">
    <source>
        <dbReference type="SMART" id="SM00903"/>
    </source>
</evidence>
<dbReference type="PANTHER" id="PTHR42760:SF115">
    <property type="entry name" value="3-OXOACYL-[ACYL-CARRIER-PROTEIN] REDUCTASE FABG"/>
    <property type="match status" value="1"/>
</dbReference>
<dbReference type="InterPro" id="IPR002347">
    <property type="entry name" value="SDR_fam"/>
</dbReference>
<proteinExistence type="inferred from homology"/>
<feature type="region of interest" description="Disordered" evidence="3">
    <location>
        <begin position="254"/>
        <end position="295"/>
    </location>
</feature>
<dbReference type="InterPro" id="IPR036291">
    <property type="entry name" value="NAD(P)-bd_dom_sf"/>
</dbReference>
<dbReference type="PRINTS" id="PR00081">
    <property type="entry name" value="GDHRDH"/>
</dbReference>
<dbReference type="SUPFAM" id="SSF51735">
    <property type="entry name" value="NAD(P)-binding Rossmann-fold domains"/>
    <property type="match status" value="1"/>
</dbReference>
<dbReference type="Gene3D" id="3.40.50.720">
    <property type="entry name" value="NAD(P)-binding Rossmann-like Domain"/>
    <property type="match status" value="1"/>
</dbReference>
<accession>A0A7G1IIM3</accession>
<evidence type="ECO:0000256" key="1">
    <source>
        <dbReference type="ARBA" id="ARBA00006484"/>
    </source>
</evidence>
<organism evidence="5 6">
    <name type="scientific">Mycobacterium kansasii</name>
    <dbReference type="NCBI Taxonomy" id="1768"/>
    <lineage>
        <taxon>Bacteria</taxon>
        <taxon>Bacillati</taxon>
        <taxon>Actinomycetota</taxon>
        <taxon>Actinomycetes</taxon>
        <taxon>Mycobacteriales</taxon>
        <taxon>Mycobacteriaceae</taxon>
        <taxon>Mycobacterium</taxon>
    </lineage>
</organism>
<dbReference type="GO" id="GO:0016616">
    <property type="term" value="F:oxidoreductase activity, acting on the CH-OH group of donors, NAD or NADP as acceptor"/>
    <property type="evidence" value="ECO:0007669"/>
    <property type="project" value="TreeGrafter"/>
</dbReference>
<sequence length="463" mass="49954">MNDPMHGRPLLADRVAVVTGGGGGIGAATSRLFAEHGARVVVADIDPDLAQQTVAEIGDPAFAVVTDVRDAGQVRALARTVLDRCGRADVLVNNVGHWLRHPGDFVDTHPELWDELYRVNLHHVLLATHAFLPAMIDRHAGAIVNVSSVEGLRGYPEDPVYAAFKAAVIHFTRSLAVQVGHHGVRVNAIAPDVTESLQVPYSQWLSDDEKAQWPQWVPVGRMGVPLDQARAILFLACDLSAFVTGHTIPTDGGTGAAGGWFRSSRRPDREWTNRPIAPSTPAPAPRGFPFGGNGKTEQVTVPDVEAFDKLVSLLDYPIFVVTAAAGGAPAGCLVGFASQASIHPPRFLVGLSQQNHTFRVAAGADHLAVHLFDREHLDVVELFGSRSGDTVNKFDRCSWHLGPARTPILDDAAAWFVGRILDRFPLGDHVGYLLEPVDGSPPHQLEQWVSFRDVRGLPPGHEA</sequence>
<dbReference type="AlphaFoldDB" id="A0A7G1IIM3"/>
<name>A0A7G1IIM3_MYCKA</name>
<dbReference type="PRINTS" id="PR00080">
    <property type="entry name" value="SDRFAMILY"/>
</dbReference>
<protein>
    <recommendedName>
        <fullName evidence="4">Flavin reductase like domain-containing protein</fullName>
    </recommendedName>
</protein>
<dbReference type="EMBL" id="AP023343">
    <property type="protein sequence ID" value="BCI88458.1"/>
    <property type="molecule type" value="Genomic_DNA"/>
</dbReference>
<dbReference type="SMART" id="SM00903">
    <property type="entry name" value="Flavin_Reduct"/>
    <property type="match status" value="1"/>
</dbReference>
<keyword evidence="6" id="KW-1185">Reference proteome</keyword>
<dbReference type="Pfam" id="PF13561">
    <property type="entry name" value="adh_short_C2"/>
    <property type="match status" value="1"/>
</dbReference>
<evidence type="ECO:0000256" key="2">
    <source>
        <dbReference type="ARBA" id="ARBA00023002"/>
    </source>
</evidence>